<feature type="compositionally biased region" description="Polar residues" evidence="2">
    <location>
        <begin position="377"/>
        <end position="387"/>
    </location>
</feature>
<name>A0A0D7A2Q8_9AGAR</name>
<dbReference type="Proteomes" id="UP000054144">
    <property type="component" value="Unassembled WGS sequence"/>
</dbReference>
<dbReference type="SMART" id="SM00240">
    <property type="entry name" value="FHA"/>
    <property type="match status" value="1"/>
</dbReference>
<feature type="compositionally biased region" description="Basic and acidic residues" evidence="2">
    <location>
        <begin position="824"/>
        <end position="835"/>
    </location>
</feature>
<dbReference type="AlphaFoldDB" id="A0A0D7A2Q8"/>
<dbReference type="InterPro" id="IPR000253">
    <property type="entry name" value="FHA_dom"/>
</dbReference>
<feature type="region of interest" description="Disordered" evidence="2">
    <location>
        <begin position="527"/>
        <end position="553"/>
    </location>
</feature>
<evidence type="ECO:0000256" key="2">
    <source>
        <dbReference type="SAM" id="MobiDB-lite"/>
    </source>
</evidence>
<keyword evidence="5" id="KW-1185">Reference proteome</keyword>
<feature type="coiled-coil region" evidence="1">
    <location>
        <begin position="730"/>
        <end position="760"/>
    </location>
</feature>
<feature type="region of interest" description="Disordered" evidence="2">
    <location>
        <begin position="336"/>
        <end position="409"/>
    </location>
</feature>
<feature type="region of interest" description="Disordered" evidence="2">
    <location>
        <begin position="797"/>
        <end position="871"/>
    </location>
</feature>
<dbReference type="PROSITE" id="PS50006">
    <property type="entry name" value="FHA_DOMAIN"/>
    <property type="match status" value="1"/>
</dbReference>
<feature type="region of interest" description="Disordered" evidence="2">
    <location>
        <begin position="460"/>
        <end position="514"/>
    </location>
</feature>
<evidence type="ECO:0000256" key="1">
    <source>
        <dbReference type="SAM" id="Coils"/>
    </source>
</evidence>
<feature type="region of interest" description="Disordered" evidence="2">
    <location>
        <begin position="184"/>
        <end position="220"/>
    </location>
</feature>
<feature type="compositionally biased region" description="Polar residues" evidence="2">
    <location>
        <begin position="847"/>
        <end position="865"/>
    </location>
</feature>
<organism evidence="4 5">
    <name type="scientific">Fistulina hepatica ATCC 64428</name>
    <dbReference type="NCBI Taxonomy" id="1128425"/>
    <lineage>
        <taxon>Eukaryota</taxon>
        <taxon>Fungi</taxon>
        <taxon>Dikarya</taxon>
        <taxon>Basidiomycota</taxon>
        <taxon>Agaricomycotina</taxon>
        <taxon>Agaricomycetes</taxon>
        <taxon>Agaricomycetidae</taxon>
        <taxon>Agaricales</taxon>
        <taxon>Fistulinaceae</taxon>
        <taxon>Fistulina</taxon>
    </lineage>
</organism>
<feature type="compositionally biased region" description="Pro residues" evidence="2">
    <location>
        <begin position="532"/>
        <end position="544"/>
    </location>
</feature>
<reference evidence="4 5" key="1">
    <citation type="journal article" date="2015" name="Fungal Genet. Biol.">
        <title>Evolution of novel wood decay mechanisms in Agaricales revealed by the genome sequences of Fistulina hepatica and Cylindrobasidium torrendii.</title>
        <authorList>
            <person name="Floudas D."/>
            <person name="Held B.W."/>
            <person name="Riley R."/>
            <person name="Nagy L.G."/>
            <person name="Koehler G."/>
            <person name="Ransdell A.S."/>
            <person name="Younus H."/>
            <person name="Chow J."/>
            <person name="Chiniquy J."/>
            <person name="Lipzen A."/>
            <person name="Tritt A."/>
            <person name="Sun H."/>
            <person name="Haridas S."/>
            <person name="LaButti K."/>
            <person name="Ohm R.A."/>
            <person name="Kues U."/>
            <person name="Blanchette R.A."/>
            <person name="Grigoriev I.V."/>
            <person name="Minto R.E."/>
            <person name="Hibbett D.S."/>
        </authorList>
    </citation>
    <scope>NUCLEOTIDE SEQUENCE [LARGE SCALE GENOMIC DNA]</scope>
    <source>
        <strain evidence="4 5">ATCC 64428</strain>
    </source>
</reference>
<sequence length="904" mass="97994">MLDSDHEIEYLGTKKFERPKILPRRRDPTRLIVNGIVLHVYPAAADPAYSVSFSSSIASSLHIGRRSIDGSVRHDAYFDSEQSSPLVPRVHNSDKILFKCPVVSRTHATIWFSADDGCVYLRDEDSYHGTYVRHASDLATKKLDHGINRQLVDGDILTFGRTVGHRPQDIVRPVVARVELVYGPQPPRTPTRPARLVQVPSSPSKSLESSSTKPLYLSSQSCKSPSAREYLTIEDDGDDVLDVTHRRSDSPPLKHCEPDKNDVEEFFDSAVPPSSFDDMEPGDSQFLDDYPEHQPSTSINWNAFLITPHDVSDDGGLEDMDIDDGDGASVRDGAVAVAKAATPSEDAEDSDSADDRDMNQTEDDELDDNDGNEPDKGSSTSQRSASVHSEDSAAADQCQDVAVAGASDHDVNDLSPPLMLNARSAASLSPLFPHSFLPGGFVPASSAFLLPSPSAHVAAPGLLEPSPARDEQPPPSTTPPNQLVDYADASNAPSTLHDAAQSPSNNQLPQARATNDSHPLFARATPIREAQPPSPSPSTPPSPSIPETGISEVPRLVDIEQRLKSLQTRLDDRDCAFSQLGHHLEDLATSTCEAHEMTVKRMDRVEESMHDQERQAVDHEQRLCEQKSTISVHATDLSEHEERVVALERRLAVVEDLERRVSGLEGRFRGMSDDNVGAFESRTFQKFSEVGDNIDSLAARIGSLESTRLSIAQGEPAPTTAPAPSEGDAVDTLRRDIDELRAMRQQVDALTRSMSDMESMRGTLEGLQRHMADIDALKVSFGGLFTPFFPFSAVSPDSRLSSDATMGGNDHLTGATSVSRKRKRADDAGDGKGDSDGNGYVRDNEAIPQSTVDSSHPGVQSQSQDTAHKRRRLAGQVALSLANTASAAVVGAIAAWSVLAFSEV</sequence>
<feature type="coiled-coil region" evidence="1">
    <location>
        <begin position="602"/>
        <end position="657"/>
    </location>
</feature>
<proteinExistence type="predicted"/>
<dbReference type="Pfam" id="PF00498">
    <property type="entry name" value="FHA"/>
    <property type="match status" value="1"/>
</dbReference>
<accession>A0A0D7A2Q8</accession>
<dbReference type="SUPFAM" id="SSF49879">
    <property type="entry name" value="SMAD/FHA domain"/>
    <property type="match status" value="1"/>
</dbReference>
<feature type="domain" description="FHA" evidence="3">
    <location>
        <begin position="61"/>
        <end position="137"/>
    </location>
</feature>
<dbReference type="InterPro" id="IPR008984">
    <property type="entry name" value="SMAD_FHA_dom_sf"/>
</dbReference>
<feature type="region of interest" description="Disordered" evidence="2">
    <location>
        <begin position="272"/>
        <end position="294"/>
    </location>
</feature>
<dbReference type="Gene3D" id="1.20.5.340">
    <property type="match status" value="1"/>
</dbReference>
<feature type="compositionally biased region" description="Low complexity" evidence="2">
    <location>
        <begin position="200"/>
        <end position="215"/>
    </location>
</feature>
<protein>
    <recommendedName>
        <fullName evidence="3">FHA domain-containing protein</fullName>
    </recommendedName>
</protein>
<evidence type="ECO:0000313" key="4">
    <source>
        <dbReference type="EMBL" id="KIY43231.1"/>
    </source>
</evidence>
<dbReference type="Gene3D" id="2.60.200.20">
    <property type="match status" value="1"/>
</dbReference>
<keyword evidence="1" id="KW-0175">Coiled coil</keyword>
<feature type="compositionally biased region" description="Polar residues" evidence="2">
    <location>
        <begin position="501"/>
        <end position="514"/>
    </location>
</feature>
<evidence type="ECO:0000259" key="3">
    <source>
        <dbReference type="PROSITE" id="PS50006"/>
    </source>
</evidence>
<feature type="compositionally biased region" description="Low complexity" evidence="2">
    <location>
        <begin position="394"/>
        <end position="406"/>
    </location>
</feature>
<gene>
    <name evidence="4" type="ORF">FISHEDRAFT_78739</name>
</gene>
<feature type="compositionally biased region" description="Acidic residues" evidence="2">
    <location>
        <begin position="360"/>
        <end position="372"/>
    </location>
</feature>
<dbReference type="OrthoDB" id="4096268at2759"/>
<evidence type="ECO:0000313" key="5">
    <source>
        <dbReference type="Proteomes" id="UP000054144"/>
    </source>
</evidence>
<dbReference type="EMBL" id="KN882115">
    <property type="protein sequence ID" value="KIY43231.1"/>
    <property type="molecule type" value="Genomic_DNA"/>
</dbReference>